<gene>
    <name evidence="2" type="ORF">VE01_03944</name>
</gene>
<name>A0A1B8GQ09_9PEZI</name>
<dbReference type="InterPro" id="IPR027796">
    <property type="entry name" value="OTT_1508_deam-like"/>
</dbReference>
<dbReference type="AlphaFoldDB" id="A0A1B8GQ09"/>
<dbReference type="STRING" id="342668.A0A1B8GQ09"/>
<sequence>MEATMWGGSTTRSQLRKSIDSLYRRHKVPEAPTKNTINPETDQTRSLTFSQEKDIASNLAFLSATSDDSRKIMAVCVEEYSSGEGITIRIASNSGDLSAVKAGFIKVGEILEQAARRGNSEVEDIDALLPQIVILDMHRILSRLRSRHSKSTKQPFITQLHNTINDKSFKSTANLTNGIADLQDLFTRLEDIRDIKTEISLAHSLIRDILRQTYHLISPADLSLLLKDLKIDPTLKPYLLNTLGKISGYYSASSFLVRAARNKKCRVFQTIVIETFQIDVPLSLKQDHIKVHAEIQLLFFYELHPHLPRPRIICSSKSACYLCNLFFSLHDVFHIHRSHGRLYEKWTLPDWLPIPEPRRAELGVLATQLDGALKAKIREGCDKHEYPTESVLSIPRQWTPSTSSKTSSSLASISTIRPQPPLHRDGSLDGVLSQLSSMPPTPPRTPPSRIPSISGAQNRAREHRIEFPTTTHPVTITLAQLPYSQLITPTTPPLLLHLNNPRLTLDFDFRLASPCRLVLTHVDDITAPVVDEEYRTVDIEDIPTEAEMQVSRLRGKEVKFQLRDGGKEGVCVEVIWGVL</sequence>
<dbReference type="Pfam" id="PF14441">
    <property type="entry name" value="OTT_1508_deam"/>
    <property type="match status" value="1"/>
</dbReference>
<dbReference type="EMBL" id="KV460219">
    <property type="protein sequence ID" value="OBT97933.2"/>
    <property type="molecule type" value="Genomic_DNA"/>
</dbReference>
<evidence type="ECO:0000313" key="3">
    <source>
        <dbReference type="Proteomes" id="UP000091956"/>
    </source>
</evidence>
<dbReference type="RefSeq" id="XP_018131666.2">
    <property type="nucleotide sequence ID" value="XM_018273423.2"/>
</dbReference>
<dbReference type="Proteomes" id="UP000091956">
    <property type="component" value="Unassembled WGS sequence"/>
</dbReference>
<protein>
    <submittedName>
        <fullName evidence="2">Uncharacterized protein</fullName>
    </submittedName>
</protein>
<keyword evidence="3" id="KW-1185">Reference proteome</keyword>
<evidence type="ECO:0000256" key="1">
    <source>
        <dbReference type="SAM" id="MobiDB-lite"/>
    </source>
</evidence>
<organism evidence="2 3">
    <name type="scientific">Pseudogymnoascus verrucosus</name>
    <dbReference type="NCBI Taxonomy" id="342668"/>
    <lineage>
        <taxon>Eukaryota</taxon>
        <taxon>Fungi</taxon>
        <taxon>Dikarya</taxon>
        <taxon>Ascomycota</taxon>
        <taxon>Pezizomycotina</taxon>
        <taxon>Leotiomycetes</taxon>
        <taxon>Thelebolales</taxon>
        <taxon>Thelebolaceae</taxon>
        <taxon>Pseudogymnoascus</taxon>
    </lineage>
</organism>
<feature type="compositionally biased region" description="Low complexity" evidence="1">
    <location>
        <begin position="399"/>
        <end position="415"/>
    </location>
</feature>
<proteinExistence type="predicted"/>
<reference evidence="3" key="2">
    <citation type="journal article" date="2018" name="Nat. Commun.">
        <title>Extreme sensitivity to ultraviolet light in the fungal pathogen causing white-nose syndrome of bats.</title>
        <authorList>
            <person name="Palmer J.M."/>
            <person name="Drees K.P."/>
            <person name="Foster J.T."/>
            <person name="Lindner D.L."/>
        </authorList>
    </citation>
    <scope>NUCLEOTIDE SEQUENCE [LARGE SCALE GENOMIC DNA]</scope>
    <source>
        <strain evidence="3">UAMH 10579</strain>
    </source>
</reference>
<reference evidence="2 3" key="1">
    <citation type="submission" date="2016-03" db="EMBL/GenBank/DDBJ databases">
        <title>Comparative genomics of Pseudogymnoascus destructans, the fungus causing white-nose syndrome of bats.</title>
        <authorList>
            <person name="Palmer J.M."/>
            <person name="Drees K.P."/>
            <person name="Foster J.T."/>
            <person name="Lindner D.L."/>
        </authorList>
    </citation>
    <scope>NUCLEOTIDE SEQUENCE [LARGE SCALE GENOMIC DNA]</scope>
    <source>
        <strain evidence="2 3">UAMH 10579</strain>
    </source>
</reference>
<evidence type="ECO:0000313" key="2">
    <source>
        <dbReference type="EMBL" id="OBT97933.2"/>
    </source>
</evidence>
<accession>A0A1B8GQ09</accession>
<feature type="compositionally biased region" description="Pro residues" evidence="1">
    <location>
        <begin position="439"/>
        <end position="449"/>
    </location>
</feature>
<feature type="region of interest" description="Disordered" evidence="1">
    <location>
        <begin position="395"/>
        <end position="454"/>
    </location>
</feature>
<dbReference type="GeneID" id="28837330"/>